<dbReference type="AlphaFoldDB" id="A0A835QHY8"/>
<reference evidence="2 3" key="1">
    <citation type="journal article" date="2020" name="Nat. Food">
        <title>A phased Vanilla planifolia genome enables genetic improvement of flavour and production.</title>
        <authorList>
            <person name="Hasing T."/>
            <person name="Tang H."/>
            <person name="Brym M."/>
            <person name="Khazi F."/>
            <person name="Huang T."/>
            <person name="Chambers A.H."/>
        </authorList>
    </citation>
    <scope>NUCLEOTIDE SEQUENCE [LARGE SCALE GENOMIC DNA]</scope>
    <source>
        <tissue evidence="2">Leaf</tissue>
    </source>
</reference>
<evidence type="ECO:0000313" key="3">
    <source>
        <dbReference type="Proteomes" id="UP000639772"/>
    </source>
</evidence>
<comment type="caution">
    <text evidence="2">The sequence shown here is derived from an EMBL/GenBank/DDBJ whole genome shotgun (WGS) entry which is preliminary data.</text>
</comment>
<evidence type="ECO:0000259" key="1">
    <source>
        <dbReference type="Pfam" id="PF03732"/>
    </source>
</evidence>
<feature type="domain" description="Retrotransposon gag" evidence="1">
    <location>
        <begin position="12"/>
        <end position="63"/>
    </location>
</feature>
<proteinExistence type="predicted"/>
<gene>
    <name evidence="2" type="ORF">HPP92_017400</name>
</gene>
<dbReference type="PANTHER" id="PTHR37610:SF60">
    <property type="entry name" value="RETROTRANSPOSON COPIA-LIKE N-TERMINAL DOMAIN-CONTAINING PROTEIN"/>
    <property type="match status" value="1"/>
</dbReference>
<dbReference type="OrthoDB" id="5544992at2759"/>
<organism evidence="2 3">
    <name type="scientific">Vanilla planifolia</name>
    <name type="common">Vanilla</name>
    <dbReference type="NCBI Taxonomy" id="51239"/>
    <lineage>
        <taxon>Eukaryota</taxon>
        <taxon>Viridiplantae</taxon>
        <taxon>Streptophyta</taxon>
        <taxon>Embryophyta</taxon>
        <taxon>Tracheophyta</taxon>
        <taxon>Spermatophyta</taxon>
        <taxon>Magnoliopsida</taxon>
        <taxon>Liliopsida</taxon>
        <taxon>Asparagales</taxon>
        <taxon>Orchidaceae</taxon>
        <taxon>Vanilloideae</taxon>
        <taxon>Vanilleae</taxon>
        <taxon>Vanilla</taxon>
    </lineage>
</organism>
<dbReference type="Pfam" id="PF03732">
    <property type="entry name" value="Retrotrans_gag"/>
    <property type="match status" value="1"/>
</dbReference>
<evidence type="ECO:0000313" key="2">
    <source>
        <dbReference type="EMBL" id="KAG0468072.1"/>
    </source>
</evidence>
<dbReference type="Proteomes" id="UP000639772">
    <property type="component" value="Chromosome 9"/>
</dbReference>
<dbReference type="EMBL" id="JADCNM010000009">
    <property type="protein sequence ID" value="KAG0468072.1"/>
    <property type="molecule type" value="Genomic_DNA"/>
</dbReference>
<dbReference type="PANTHER" id="PTHR37610">
    <property type="entry name" value="CCHC-TYPE DOMAIN-CONTAINING PROTEIN"/>
    <property type="match status" value="1"/>
</dbReference>
<dbReference type="InterPro" id="IPR005162">
    <property type="entry name" value="Retrotrans_gag_dom"/>
</dbReference>
<name>A0A835QHY8_VANPL</name>
<sequence length="180" mass="20179">MAEGVIHAKTAYQVWSDFKDQFSQKNAPAIFQIQKSIATISQGSMSVASYYTKLKALWDELENYRDPYTCDHAKAHQEQLQEDTFPFTSPNNMQSSQSSPNSVKHNFPLLPIFPEAESKISKPHIALDSSSPAHNSAPSTSPKILLYLLNTTAICPLIPPCHHHKLSLCRIFQLFTTSTE</sequence>
<accession>A0A835QHY8</accession>
<protein>
    <recommendedName>
        <fullName evidence="1">Retrotransposon gag domain-containing protein</fullName>
    </recommendedName>
</protein>